<evidence type="ECO:0000256" key="1">
    <source>
        <dbReference type="ARBA" id="ARBA00022679"/>
    </source>
</evidence>
<reference evidence="2" key="1">
    <citation type="submission" date="2019-03" db="EMBL/GenBank/DDBJ databases">
        <authorList>
            <person name="Hao L."/>
        </authorList>
    </citation>
    <scope>NUCLEOTIDE SEQUENCE</scope>
</reference>
<dbReference type="Pfam" id="PF14602">
    <property type="entry name" value="Hexapep_2"/>
    <property type="match status" value="1"/>
</dbReference>
<evidence type="ECO:0000313" key="2">
    <source>
        <dbReference type="EMBL" id="VFU16223.1"/>
    </source>
</evidence>
<proteinExistence type="predicted"/>
<dbReference type="InterPro" id="IPR001451">
    <property type="entry name" value="Hexapep"/>
</dbReference>
<keyword evidence="1 2" id="KW-0808">Transferase</keyword>
<dbReference type="InterPro" id="IPR051159">
    <property type="entry name" value="Hexapeptide_acetyltransf"/>
</dbReference>
<dbReference type="GO" id="GO:0008870">
    <property type="term" value="F:galactoside O-acetyltransferase activity"/>
    <property type="evidence" value="ECO:0007669"/>
    <property type="project" value="UniProtKB-EC"/>
</dbReference>
<protein>
    <submittedName>
        <fullName evidence="2">Galactoside O-acetyltransferase</fullName>
        <ecNumber evidence="2">2.3.1.18</ecNumber>
    </submittedName>
</protein>
<accession>A0A485M8Z1</accession>
<name>A0A485M8Z1_9ZZZZ</name>
<sequence>MIRDYRPYYIKKLDLLFRDWYAGHFLRPQFRRLGKGCTFMKPWHVRVFGAPIDLGDYANVITTPEHKVRLTVWSAEKGKGFITIGNYCLICPGVRISSATGITIGDSTMMASGVYITDADWHGIYDRTDYIGGTAPVVIGRNVWLGDGSIVCKGVTIGDNSIIGAGSVVTRDIPPNVIAAGSPAVPLRDLDTNRPMKTREHWFADAAKLERDIDAIDRDMLKGNTLLGWLKSIAFPRRETEESP</sequence>
<dbReference type="Pfam" id="PF00132">
    <property type="entry name" value="Hexapep"/>
    <property type="match status" value="1"/>
</dbReference>
<dbReference type="SUPFAM" id="SSF51161">
    <property type="entry name" value="Trimeric LpxA-like enzymes"/>
    <property type="match status" value="1"/>
</dbReference>
<organism evidence="2">
    <name type="scientific">anaerobic digester metagenome</name>
    <dbReference type="NCBI Taxonomy" id="1263854"/>
    <lineage>
        <taxon>unclassified sequences</taxon>
        <taxon>metagenomes</taxon>
        <taxon>ecological metagenomes</taxon>
    </lineage>
</organism>
<dbReference type="PROSITE" id="PS00101">
    <property type="entry name" value="HEXAPEP_TRANSFERASES"/>
    <property type="match status" value="1"/>
</dbReference>
<dbReference type="PANTHER" id="PTHR23416:SF78">
    <property type="entry name" value="LIPOPOLYSACCHARIDE BIOSYNTHESIS O-ACETYL TRANSFERASE WBBJ-RELATED"/>
    <property type="match status" value="1"/>
</dbReference>
<dbReference type="AlphaFoldDB" id="A0A485M8Z1"/>
<gene>
    <name evidence="2" type="primary">lacA</name>
    <name evidence="2" type="ORF">SCFA_520029</name>
</gene>
<dbReference type="EC" id="2.3.1.18" evidence="2"/>
<dbReference type="Gene3D" id="2.160.10.10">
    <property type="entry name" value="Hexapeptide repeat proteins"/>
    <property type="match status" value="1"/>
</dbReference>
<keyword evidence="2" id="KW-0012">Acyltransferase</keyword>
<dbReference type="CDD" id="cd04647">
    <property type="entry name" value="LbH_MAT_like"/>
    <property type="match status" value="1"/>
</dbReference>
<dbReference type="PANTHER" id="PTHR23416">
    <property type="entry name" value="SIALIC ACID SYNTHASE-RELATED"/>
    <property type="match status" value="1"/>
</dbReference>
<dbReference type="InterPro" id="IPR018357">
    <property type="entry name" value="Hexapep_transf_CS"/>
</dbReference>
<dbReference type="EMBL" id="CAADRM010000117">
    <property type="protein sequence ID" value="VFU16223.1"/>
    <property type="molecule type" value="Genomic_DNA"/>
</dbReference>
<dbReference type="InterPro" id="IPR011004">
    <property type="entry name" value="Trimer_LpxA-like_sf"/>
</dbReference>